<evidence type="ECO:0000256" key="1">
    <source>
        <dbReference type="SAM" id="MobiDB-lite"/>
    </source>
</evidence>
<accession>A0AAW2E958</accession>
<name>A0AAW2E958_9HYME</name>
<reference evidence="2 3" key="1">
    <citation type="submission" date="2023-03" db="EMBL/GenBank/DDBJ databases">
        <title>High recombination rates correlate with genetic variation in Cardiocondyla obscurior ants.</title>
        <authorList>
            <person name="Errbii M."/>
        </authorList>
    </citation>
    <scope>NUCLEOTIDE SEQUENCE [LARGE SCALE GENOMIC DNA]</scope>
    <source>
        <strain evidence="2">Alpha-2009</strain>
        <tissue evidence="2">Whole body</tissue>
    </source>
</reference>
<feature type="region of interest" description="Disordered" evidence="1">
    <location>
        <begin position="1"/>
        <end position="193"/>
    </location>
</feature>
<comment type="caution">
    <text evidence="2">The sequence shown here is derived from an EMBL/GenBank/DDBJ whole genome shotgun (WGS) entry which is preliminary data.</text>
</comment>
<dbReference type="AlphaFoldDB" id="A0AAW2E958"/>
<organism evidence="2 3">
    <name type="scientific">Cardiocondyla obscurior</name>
    <dbReference type="NCBI Taxonomy" id="286306"/>
    <lineage>
        <taxon>Eukaryota</taxon>
        <taxon>Metazoa</taxon>
        <taxon>Ecdysozoa</taxon>
        <taxon>Arthropoda</taxon>
        <taxon>Hexapoda</taxon>
        <taxon>Insecta</taxon>
        <taxon>Pterygota</taxon>
        <taxon>Neoptera</taxon>
        <taxon>Endopterygota</taxon>
        <taxon>Hymenoptera</taxon>
        <taxon>Apocrita</taxon>
        <taxon>Aculeata</taxon>
        <taxon>Formicoidea</taxon>
        <taxon>Formicidae</taxon>
        <taxon>Myrmicinae</taxon>
        <taxon>Cardiocondyla</taxon>
    </lineage>
</organism>
<sequence length="411" mass="43220">MANREKIHELFGSLSEGSESPPASPPPGAWPPPVDPSRRYPVPRVGTSVQRGDGSQRGHTRWLEEPPPALPKAPRRGQGRPRALPDSAAGATKTTVARSRKGPGQATATGPQGSAGKAQPARTSATSTSGYRRTDGGPVKTAAPEAHQGKPKDPGTSRPQAQPPEPSAARKDPAEPPVRHRQNSPPRQGPTIRAMEILQPARREPRNIAGIEVSIPDRGQTGLTAMPGGPLARGRTTRLKAPRIRPATAAATTEPATTRARGETVSLAAAARMSTTTSTPTVLPLPPFALELRQTTTPPVAPPPTPPVAPPTTTPAAPPPTPLAVPSPTLVAVTSPAPPAYVREKGWTSRPGIPLAVPVQLPNGEITSVPMSAIRHNRKWRARTATGRWLLRFAPDGRLTMCRKIQGEASE</sequence>
<feature type="compositionally biased region" description="Pro residues" evidence="1">
    <location>
        <begin position="22"/>
        <end position="35"/>
    </location>
</feature>
<evidence type="ECO:0000313" key="2">
    <source>
        <dbReference type="EMBL" id="KAL0098914.1"/>
    </source>
</evidence>
<feature type="compositionally biased region" description="Pro residues" evidence="1">
    <location>
        <begin position="299"/>
        <end position="322"/>
    </location>
</feature>
<evidence type="ECO:0000313" key="3">
    <source>
        <dbReference type="Proteomes" id="UP001430953"/>
    </source>
</evidence>
<proteinExistence type="predicted"/>
<keyword evidence="3" id="KW-1185">Reference proteome</keyword>
<dbReference type="EMBL" id="JADYXP020000031">
    <property type="protein sequence ID" value="KAL0098914.1"/>
    <property type="molecule type" value="Genomic_DNA"/>
</dbReference>
<protein>
    <submittedName>
        <fullName evidence="2">Uncharacterized protein</fullName>
    </submittedName>
</protein>
<feature type="compositionally biased region" description="Polar residues" evidence="1">
    <location>
        <begin position="121"/>
        <end position="131"/>
    </location>
</feature>
<feature type="compositionally biased region" description="Basic and acidic residues" evidence="1">
    <location>
        <begin position="168"/>
        <end position="178"/>
    </location>
</feature>
<dbReference type="Proteomes" id="UP001430953">
    <property type="component" value="Unassembled WGS sequence"/>
</dbReference>
<feature type="region of interest" description="Disordered" evidence="1">
    <location>
        <begin position="295"/>
        <end position="322"/>
    </location>
</feature>
<gene>
    <name evidence="2" type="ORF">PUN28_020822</name>
</gene>